<dbReference type="PANTHER" id="PTHR48094">
    <property type="entry name" value="PROTEIN/NUCLEIC ACID DEGLYCASE DJ-1-RELATED"/>
    <property type="match status" value="1"/>
</dbReference>
<evidence type="ECO:0000259" key="5">
    <source>
        <dbReference type="Pfam" id="PF01965"/>
    </source>
</evidence>
<dbReference type="EMBL" id="JBIGHV010000004">
    <property type="protein sequence ID" value="MFG6430754.1"/>
    <property type="molecule type" value="Genomic_DNA"/>
</dbReference>
<name>A0ABW7F2F8_9BURK</name>
<evidence type="ECO:0000256" key="3">
    <source>
        <dbReference type="ARBA" id="ARBA00038493"/>
    </source>
</evidence>
<dbReference type="Pfam" id="PF01965">
    <property type="entry name" value="DJ-1_PfpI"/>
    <property type="match status" value="1"/>
</dbReference>
<dbReference type="PANTHER" id="PTHR48094:SF11">
    <property type="entry name" value="GLUTATHIONE-INDEPENDENT GLYOXALASE HSP31-RELATED"/>
    <property type="match status" value="1"/>
</dbReference>
<organism evidence="6 7">
    <name type="scientific">Pelomonas parva</name>
    <dbReference type="NCBI Taxonomy" id="3299032"/>
    <lineage>
        <taxon>Bacteria</taxon>
        <taxon>Pseudomonadati</taxon>
        <taxon>Pseudomonadota</taxon>
        <taxon>Betaproteobacteria</taxon>
        <taxon>Burkholderiales</taxon>
        <taxon>Sphaerotilaceae</taxon>
        <taxon>Roseateles</taxon>
    </lineage>
</organism>
<gene>
    <name evidence="6" type="ORF">ACG00Y_12570</name>
</gene>
<sequence length="369" mass="39634">MRRLLLAASLTASLGLPAIATTTAPSVLLVISSEGRSEGTTISRPGFEMDELAMAWLTLRANGLQVQIASPAGGAVVADRHNPRDDHIAAFLADADGVRQLQQTRRTQDVKPGEHAAIFLIGGKGAMFDLPRDTALLNLLAAHQGVLAAVCHGPAALLQVKTPDGRPLVAGRRMTGFSDEEEKLFGKKWAKEYPFWLETRARELGAKWEEAPLMSPKLVVDGSLVTGQNPFSTTLVAEAIVTQLGRTLQPRTAFRDEASMQLVTRWLAGEHGGVRAALAAEPKRFNTDLIAMLGYYQFEAATDDAARRQALAVMELAAPHMAHAQFRLGLARAYAKLAQPQQAREVLTALLAADPANAEARTALEKLAG</sequence>
<dbReference type="RefSeq" id="WP_394479256.1">
    <property type="nucleotide sequence ID" value="NZ_JBIGHV010000004.1"/>
</dbReference>
<dbReference type="InterPro" id="IPR029062">
    <property type="entry name" value="Class_I_gatase-like"/>
</dbReference>
<feature type="signal peptide" evidence="4">
    <location>
        <begin position="1"/>
        <end position="20"/>
    </location>
</feature>
<evidence type="ECO:0000313" key="7">
    <source>
        <dbReference type="Proteomes" id="UP001606210"/>
    </source>
</evidence>
<dbReference type="Gene3D" id="3.40.50.880">
    <property type="match status" value="1"/>
</dbReference>
<dbReference type="CDD" id="cd03141">
    <property type="entry name" value="GATase1_Hsp31_like"/>
    <property type="match status" value="1"/>
</dbReference>
<keyword evidence="1" id="KW-0346">Stress response</keyword>
<evidence type="ECO:0000256" key="4">
    <source>
        <dbReference type="SAM" id="SignalP"/>
    </source>
</evidence>
<feature type="domain" description="DJ-1/PfpI" evidence="5">
    <location>
        <begin position="45"/>
        <end position="242"/>
    </location>
</feature>
<keyword evidence="7" id="KW-1185">Reference proteome</keyword>
<feature type="chain" id="PRO_5046323722" evidence="4">
    <location>
        <begin position="21"/>
        <end position="369"/>
    </location>
</feature>
<dbReference type="SUPFAM" id="SSF52317">
    <property type="entry name" value="Class I glutamine amidotransferase-like"/>
    <property type="match status" value="1"/>
</dbReference>
<dbReference type="Proteomes" id="UP001606210">
    <property type="component" value="Unassembled WGS sequence"/>
</dbReference>
<evidence type="ECO:0000256" key="2">
    <source>
        <dbReference type="ARBA" id="ARBA00023239"/>
    </source>
</evidence>
<proteinExistence type="inferred from homology"/>
<dbReference type="InterPro" id="IPR002818">
    <property type="entry name" value="DJ-1/PfpI"/>
</dbReference>
<comment type="similarity">
    <text evidence="3">Belongs to the peptidase C56 family. HSP31-like subfamily.</text>
</comment>
<keyword evidence="4" id="KW-0732">Signal</keyword>
<dbReference type="InterPro" id="IPR050325">
    <property type="entry name" value="Prot/Nucl_acid_deglycase"/>
</dbReference>
<accession>A0ABW7F2F8</accession>
<comment type="caution">
    <text evidence="6">The sequence shown here is derived from an EMBL/GenBank/DDBJ whole genome shotgun (WGS) entry which is preliminary data.</text>
</comment>
<evidence type="ECO:0000313" key="6">
    <source>
        <dbReference type="EMBL" id="MFG6430754.1"/>
    </source>
</evidence>
<evidence type="ECO:0000256" key="1">
    <source>
        <dbReference type="ARBA" id="ARBA00023016"/>
    </source>
</evidence>
<keyword evidence="2" id="KW-0456">Lyase</keyword>
<reference evidence="6 7" key="1">
    <citation type="submission" date="2024-08" db="EMBL/GenBank/DDBJ databases">
        <authorList>
            <person name="Lu H."/>
        </authorList>
    </citation>
    <scope>NUCLEOTIDE SEQUENCE [LARGE SCALE GENOMIC DNA]</scope>
    <source>
        <strain evidence="6 7">LYH14W</strain>
    </source>
</reference>
<protein>
    <submittedName>
        <fullName evidence="6">DJ-1/PfpI family protein</fullName>
    </submittedName>
</protein>